<evidence type="ECO:0000313" key="1">
    <source>
        <dbReference type="EMBL" id="PKQ83008.1"/>
    </source>
</evidence>
<dbReference type="Proteomes" id="UP000233526">
    <property type="component" value="Unassembled WGS sequence"/>
</dbReference>
<proteinExistence type="predicted"/>
<protein>
    <submittedName>
        <fullName evidence="1">Uncharacterized protein</fullName>
    </submittedName>
</protein>
<comment type="caution">
    <text evidence="1">The sequence shown here is derived from an EMBL/GenBank/DDBJ whole genome shotgun (WGS) entry which is preliminary data.</text>
</comment>
<dbReference type="RefSeq" id="WP_101315201.1">
    <property type="nucleotide sequence ID" value="NZ_CAWNSS010000001.1"/>
</dbReference>
<sequence length="85" mass="10029">MDIRLYQRNYRDDLKQAIQQEQAASYIDAALSYKKAQHHATSANMSGKAQFAMARRIHCLKMANDPQWKQVNSEFQQRYQAMEVY</sequence>
<name>A0A2N3J8W5_AERSO</name>
<dbReference type="AlphaFoldDB" id="A0A2N3J8W5"/>
<accession>A0A2N3J8W5</accession>
<dbReference type="EMBL" id="LJZX01000001">
    <property type="protein sequence ID" value="PKQ83008.1"/>
    <property type="molecule type" value="Genomic_DNA"/>
</dbReference>
<reference evidence="1 2" key="1">
    <citation type="journal article" date="2017" name="Front. Microbiol.">
        <title>Strong Genomic and Phenotypic Heterogeneity in the Aeromonas sobria Species Complex.</title>
        <authorList>
            <person name="Gauthier J."/>
            <person name="Vincent A.T."/>
            <person name="Charette S.J."/>
            <person name="Derome N."/>
        </authorList>
    </citation>
    <scope>NUCLEOTIDE SEQUENCE [LARGE SCALE GENOMIC DNA]</scope>
    <source>
        <strain evidence="1 2">JF2635</strain>
    </source>
</reference>
<gene>
    <name evidence="1" type="ORF">AOX56_00345</name>
</gene>
<organism evidence="1 2">
    <name type="scientific">Aeromonas sobria</name>
    <dbReference type="NCBI Taxonomy" id="646"/>
    <lineage>
        <taxon>Bacteria</taxon>
        <taxon>Pseudomonadati</taxon>
        <taxon>Pseudomonadota</taxon>
        <taxon>Gammaproteobacteria</taxon>
        <taxon>Aeromonadales</taxon>
        <taxon>Aeromonadaceae</taxon>
        <taxon>Aeromonas</taxon>
    </lineage>
</organism>
<evidence type="ECO:0000313" key="2">
    <source>
        <dbReference type="Proteomes" id="UP000233526"/>
    </source>
</evidence>